<reference evidence="4" key="1">
    <citation type="submission" date="2011-02" db="EMBL/GenBank/DDBJ databases">
        <title>Insights into a plasmid-borne gene cluster for the biosynthesis of saphenamycin and esmeraldins.</title>
        <authorList>
            <person name="Rui Z."/>
            <person name="Ye M."/>
            <person name="Wang S."/>
            <person name="Fujikawa K."/>
            <person name="Akerele B."/>
            <person name="Aung M."/>
            <person name="Floss H.G."/>
            <person name="Yu T.-W."/>
        </authorList>
    </citation>
    <scope>NUCLEOTIDE SEQUENCE</scope>
    <source>
        <strain evidence="4">Tu 2706</strain>
        <plasmid evidence="4">unnamed</plasmid>
    </source>
</reference>
<geneLocation type="plasmid" evidence="4">
    <name>unnamed</name>
</geneLocation>
<proteinExistence type="predicted"/>
<dbReference type="Gene3D" id="3.40.309.10">
    <property type="entry name" value="Aldehyde Dehydrogenase, Chain A, domain 2"/>
    <property type="match status" value="1"/>
</dbReference>
<evidence type="ECO:0000259" key="3">
    <source>
        <dbReference type="Pfam" id="PF00171"/>
    </source>
</evidence>
<protein>
    <submittedName>
        <fullName evidence="4">EsmB2</fullName>
    </submittedName>
</protein>
<keyword evidence="4" id="KW-0614">Plasmid</keyword>
<feature type="domain" description="Aldehyde dehydrogenase" evidence="3">
    <location>
        <begin position="184"/>
        <end position="459"/>
    </location>
</feature>
<dbReference type="InterPro" id="IPR016163">
    <property type="entry name" value="Ald_DH_C"/>
</dbReference>
<feature type="compositionally biased region" description="Low complexity" evidence="2">
    <location>
        <begin position="1"/>
        <end position="20"/>
    </location>
</feature>
<dbReference type="Pfam" id="PF00171">
    <property type="entry name" value="Aldedh"/>
    <property type="match status" value="1"/>
</dbReference>
<sequence length="473" mass="50700">MTQSPPQNQNQNQDKAPAPADVVTLDALGPNGPYASRSHQEIKDVAGNPAARLGLVPTLFVTRAMSALRRATPLPVDERIAAIARAGELFATATLGGLSVSAYEHRVSRVSGLPVPVVREATRTAAHRAAHVYDSVQYARPQGSAGDWRDPLTRTGRAVWTRRGEVLAVHVSGVHPGAHSLWLEALALGYRVAVRPTRREPYTAHRLVTALWAAGFGTDHVVLLPTEQEPGEALLRGADLAYGGDDVIRKYAGESTVLSQEPGRSKVLLTAGADWRDHLDMIVDSVAHHGGTGCVNATAVLVEGDPAPVAEALAARLAALPSLPPEDEKAVLPVQARMPARALERYVLSNAAETRAWLGGDGFVDELGDGSAVVRPTVHQLDSPTAPQADLELPFPCVWVAPWTPEAGLEALRDTLVLTVVTEDEHLIDTLVNEPTIGNLYVGRHPTHWTDIGMPHDGYLSDFLMRTKTVIRG</sequence>
<dbReference type="InterPro" id="IPR016162">
    <property type="entry name" value="Ald_DH_N"/>
</dbReference>
<name>H6ACX9_STRAT</name>
<gene>
    <name evidence="4" type="primary">esmB2</name>
</gene>
<dbReference type="InterPro" id="IPR015590">
    <property type="entry name" value="Aldehyde_DH_dom"/>
</dbReference>
<organism evidence="4">
    <name type="scientific">Streptomyces antibioticus</name>
    <dbReference type="NCBI Taxonomy" id="1890"/>
    <lineage>
        <taxon>Bacteria</taxon>
        <taxon>Bacillati</taxon>
        <taxon>Actinomycetota</taxon>
        <taxon>Actinomycetes</taxon>
        <taxon>Kitasatosporales</taxon>
        <taxon>Streptomycetaceae</taxon>
        <taxon>Streptomyces</taxon>
    </lineage>
</organism>
<dbReference type="SUPFAM" id="SSF53720">
    <property type="entry name" value="ALDH-like"/>
    <property type="match status" value="1"/>
</dbReference>
<dbReference type="Gene3D" id="3.40.605.10">
    <property type="entry name" value="Aldehyde Dehydrogenase, Chain A, domain 1"/>
    <property type="match status" value="1"/>
</dbReference>
<dbReference type="EMBL" id="JF417969">
    <property type="protein sequence ID" value="AFB35621.1"/>
    <property type="molecule type" value="Genomic_DNA"/>
</dbReference>
<accession>H6ACX9</accession>
<evidence type="ECO:0000256" key="2">
    <source>
        <dbReference type="SAM" id="MobiDB-lite"/>
    </source>
</evidence>
<dbReference type="GO" id="GO:0016620">
    <property type="term" value="F:oxidoreductase activity, acting on the aldehyde or oxo group of donors, NAD or NADP as acceptor"/>
    <property type="evidence" value="ECO:0007669"/>
    <property type="project" value="InterPro"/>
</dbReference>
<keyword evidence="1" id="KW-0560">Oxidoreductase</keyword>
<feature type="region of interest" description="Disordered" evidence="2">
    <location>
        <begin position="1"/>
        <end position="23"/>
    </location>
</feature>
<dbReference type="InterPro" id="IPR016161">
    <property type="entry name" value="Ald_DH/histidinol_DH"/>
</dbReference>
<evidence type="ECO:0000313" key="4">
    <source>
        <dbReference type="EMBL" id="AFB35621.1"/>
    </source>
</evidence>
<dbReference type="AlphaFoldDB" id="H6ACX9"/>
<evidence type="ECO:0000256" key="1">
    <source>
        <dbReference type="ARBA" id="ARBA00023002"/>
    </source>
</evidence>